<dbReference type="Ensembl" id="ENSPKIT00000021462.1">
    <property type="protein sequence ID" value="ENSPKIP00000040442.1"/>
    <property type="gene ID" value="ENSPKIG00000017406.1"/>
</dbReference>
<dbReference type="GeneTree" id="ENSGT00940000167760"/>
<dbReference type="AlphaFoldDB" id="A0A3B3TAZ9"/>
<feature type="coiled-coil region" evidence="2">
    <location>
        <begin position="329"/>
        <end position="367"/>
    </location>
</feature>
<evidence type="ECO:0008006" key="5">
    <source>
        <dbReference type="Google" id="ProtNLM"/>
    </source>
</evidence>
<organism evidence="3 4">
    <name type="scientific">Paramormyrops kingsleyae</name>
    <dbReference type="NCBI Taxonomy" id="1676925"/>
    <lineage>
        <taxon>Eukaryota</taxon>
        <taxon>Metazoa</taxon>
        <taxon>Chordata</taxon>
        <taxon>Craniata</taxon>
        <taxon>Vertebrata</taxon>
        <taxon>Euteleostomi</taxon>
        <taxon>Actinopterygii</taxon>
        <taxon>Neopterygii</taxon>
        <taxon>Teleostei</taxon>
        <taxon>Osteoglossocephala</taxon>
        <taxon>Osteoglossomorpha</taxon>
        <taxon>Osteoglossiformes</taxon>
        <taxon>Mormyridae</taxon>
        <taxon>Paramormyrops</taxon>
    </lineage>
</organism>
<keyword evidence="1 2" id="KW-0175">Coiled coil</keyword>
<evidence type="ECO:0000256" key="2">
    <source>
        <dbReference type="SAM" id="Coils"/>
    </source>
</evidence>
<feature type="coiled-coil region" evidence="2">
    <location>
        <begin position="408"/>
        <end position="435"/>
    </location>
</feature>
<sequence length="485" mass="57069">MATASSGACFQMEDTFLAAETNDKFNRKEKVASEKKAEFLRNAEKFRKQINVLEKEKRQSIQSKRSAFRGGFEELEELGRRLQEDRKAEVKKLQQRLAKICNGVSRFRGQLADVKPTAQVLEKLNELMTEVESSIGTLKEEQCRGYEELCKAERICWLEICALEKKIEAWTLGVAAGPQDPPPSAKVRLVQALEDDLPPEVVELEIFLQRTGGRLGGWDQYDHHTFLKVWTKYSGRPAYRKEALLYLPGKAEEEMQQHEDWYQKLLSLQEKKKEAILRWKAKRQQEKEAQCQQQVKEEDATRQKKAGLEEAHRCRLEEERQEAAVHLEAWRTQRGLQEAKENQRKLQEEVLQRRQEKEERRKQIEVKMMVEAYIQQRKEQEELLVHEKEAQEHAEMEERRRCAARGIKQFQERDLQKLETKLQERQAKEDEEAERGRRLARLKEKVEGHVIHDPERISKSTKVWEERTKHVGPSGGGRVFHVFHR</sequence>
<feature type="coiled-coil region" evidence="2">
    <location>
        <begin position="36"/>
        <end position="63"/>
    </location>
</feature>
<reference evidence="3" key="2">
    <citation type="submission" date="2025-09" db="UniProtKB">
        <authorList>
            <consortium name="Ensembl"/>
        </authorList>
    </citation>
    <scope>IDENTIFICATION</scope>
</reference>
<reference evidence="3" key="1">
    <citation type="submission" date="2025-08" db="UniProtKB">
        <authorList>
            <consortium name="Ensembl"/>
        </authorList>
    </citation>
    <scope>IDENTIFICATION</scope>
</reference>
<evidence type="ECO:0000313" key="4">
    <source>
        <dbReference type="Proteomes" id="UP000261540"/>
    </source>
</evidence>
<keyword evidence="4" id="KW-1185">Reference proteome</keyword>
<protein>
    <recommendedName>
        <fullName evidence="5">Coiled-coil domain containing 112</fullName>
    </recommendedName>
</protein>
<dbReference type="PANTHER" id="PTHR21549">
    <property type="entry name" value="MUTATED IN BLADDER CANCER 1"/>
    <property type="match status" value="1"/>
</dbReference>
<evidence type="ECO:0000256" key="1">
    <source>
        <dbReference type="ARBA" id="ARBA00023054"/>
    </source>
</evidence>
<evidence type="ECO:0000313" key="3">
    <source>
        <dbReference type="Ensembl" id="ENSPKIP00000040442.1"/>
    </source>
</evidence>
<dbReference type="Proteomes" id="UP000261540">
    <property type="component" value="Unplaced"/>
</dbReference>
<name>A0A3B3TAZ9_9TELE</name>
<dbReference type="InterPro" id="IPR039902">
    <property type="entry name" value="CCDC148/CCDC112"/>
</dbReference>
<dbReference type="STRING" id="1676925.ENSPKIP00000040442"/>
<proteinExistence type="predicted"/>
<accession>A0A3B3TAZ9</accession>
<dbReference type="PANTHER" id="PTHR21549:SF0">
    <property type="entry name" value="COILED-COIL DOMAIN-CONTAINING PROTEIN 112"/>
    <property type="match status" value="1"/>
</dbReference>